<accession>A0ABV0GDT4</accession>
<evidence type="ECO:0000313" key="9">
    <source>
        <dbReference type="Proteomes" id="UP001462640"/>
    </source>
</evidence>
<sequence>MQPRRPGTAARHMSGRSALLRPLVLLVLALPLQAARAESLPPPRAPELPAPGMLQPQVVRPRLGLVLSGGGARGLAHVGVLKVLEREHIPVDVIAGTSMGAIIGGLYASGMNASALEREMQQIAWDRMFASRVERQQLSQRRKEEDFEFSAVLELGLRGGEVRVPQSTLSSRGLDALLRRLTLPVRGVDHFDQLPTPFRAVATDMESGAQVVSESGDLAQALRSSMSVPGVFAPVESDDGRILGDGGLVNNLPVDVARRMGAERVIAINVGTPLSGRDSLNSLVGVTAQMINILTEQNVQRSIASLWQEDLLITPQLNGMGSGSFERSKDFIALGEAAAEQALPQLRAFAISPEAYADWLLARTHAQPPAPVLAGISFVGSDVANPERFKDQLEARPGQVFDAERAERDARFLASSGDFVRVDYHVEEHSEGNQLVFMMEDKPWGPNYFRAGIDLSTDFNGESAFNLRISHNRHWLTPHGTEWRNQLTIGQSPRLYTELYHPLIQKLGTSNDWFVSSWGEIERHNLTLYNAETGQGLARLGRKSLRYGLDVGQPWGRLGEVRLGLVREHWRVHPDLITVDPSQLGDADQQRLNKTWTETGLRLKVVVDQLDFANFPQRGYRTTFEHTAGKQNQPGGRSDAFSRTELQGTLVGSWGRHTLNLHLRGLNAHQPEDSAQGPYSLGGFQQLSGYQPGQLTGNTLLFGRLSYYQRLAQTPVLTRGFFVGGSLEAGNAWDTRQNVSLRGLKLAGSLFIGADTGLGPLYLALGKGRTTDTAVYLFIGRP</sequence>
<feature type="short sequence motif" description="GXGXXG" evidence="6">
    <location>
        <begin position="69"/>
        <end position="74"/>
    </location>
</feature>
<feature type="short sequence motif" description="GXSXG" evidence="6">
    <location>
        <begin position="96"/>
        <end position="100"/>
    </location>
</feature>
<dbReference type="RefSeq" id="WP_347609276.1">
    <property type="nucleotide sequence ID" value="NZ_JBDPZC010000004.1"/>
</dbReference>
<gene>
    <name evidence="8" type="ORF">ABDJ40_10100</name>
</gene>
<feature type="short sequence motif" description="DGA/G" evidence="6">
    <location>
        <begin position="245"/>
        <end position="247"/>
    </location>
</feature>
<comment type="subcellular location">
    <subcellularLocation>
        <location evidence="1">Membrane</location>
    </subcellularLocation>
</comment>
<evidence type="ECO:0000259" key="7">
    <source>
        <dbReference type="PROSITE" id="PS51635"/>
    </source>
</evidence>
<keyword evidence="9" id="KW-1185">Reference proteome</keyword>
<organism evidence="8 9">
    <name type="scientific">Roseateles flavus</name>
    <dbReference type="NCBI Taxonomy" id="3149041"/>
    <lineage>
        <taxon>Bacteria</taxon>
        <taxon>Pseudomonadati</taxon>
        <taxon>Pseudomonadota</taxon>
        <taxon>Betaproteobacteria</taxon>
        <taxon>Burkholderiales</taxon>
        <taxon>Sphaerotilaceae</taxon>
        <taxon>Roseateles</taxon>
    </lineage>
</organism>
<evidence type="ECO:0000256" key="5">
    <source>
        <dbReference type="ARBA" id="ARBA00023136"/>
    </source>
</evidence>
<dbReference type="SUPFAM" id="SSF52151">
    <property type="entry name" value="FabD/lysophospholipase-like"/>
    <property type="match status" value="1"/>
</dbReference>
<keyword evidence="4 6" id="KW-0443">Lipid metabolism</keyword>
<proteinExistence type="predicted"/>
<keyword evidence="3 6" id="KW-0442">Lipid degradation</keyword>
<evidence type="ECO:0000256" key="2">
    <source>
        <dbReference type="ARBA" id="ARBA00022801"/>
    </source>
</evidence>
<dbReference type="Pfam" id="PF01103">
    <property type="entry name" value="Omp85"/>
    <property type="match status" value="1"/>
</dbReference>
<dbReference type="Gene3D" id="3.40.1090.10">
    <property type="entry name" value="Cytosolic phospholipase A2 catalytic domain"/>
    <property type="match status" value="2"/>
</dbReference>
<dbReference type="PANTHER" id="PTHR14226:SF29">
    <property type="entry name" value="NEUROPATHY TARGET ESTERASE SWS"/>
    <property type="match status" value="1"/>
</dbReference>
<feature type="domain" description="PNPLA" evidence="7">
    <location>
        <begin position="65"/>
        <end position="258"/>
    </location>
</feature>
<evidence type="ECO:0000256" key="4">
    <source>
        <dbReference type="ARBA" id="ARBA00023098"/>
    </source>
</evidence>
<feature type="active site" description="Nucleophile" evidence="6">
    <location>
        <position position="98"/>
    </location>
</feature>
<keyword evidence="5" id="KW-0472">Membrane</keyword>
<comment type="caution">
    <text evidence="8">The sequence shown here is derived from an EMBL/GenBank/DDBJ whole genome shotgun (WGS) entry which is preliminary data.</text>
</comment>
<evidence type="ECO:0000256" key="3">
    <source>
        <dbReference type="ARBA" id="ARBA00022963"/>
    </source>
</evidence>
<dbReference type="InterPro" id="IPR000184">
    <property type="entry name" value="Bac_surfAg_D15"/>
</dbReference>
<dbReference type="Proteomes" id="UP001462640">
    <property type="component" value="Unassembled WGS sequence"/>
</dbReference>
<dbReference type="CDD" id="cd07205">
    <property type="entry name" value="Pat_PNPLA6_PNPLA7_NTE1_like"/>
    <property type="match status" value="1"/>
</dbReference>
<dbReference type="InterPro" id="IPR016035">
    <property type="entry name" value="Acyl_Trfase/lysoPLipase"/>
</dbReference>
<dbReference type="Pfam" id="PF01734">
    <property type="entry name" value="Patatin"/>
    <property type="match status" value="1"/>
</dbReference>
<dbReference type="EMBL" id="JBDPZC010000004">
    <property type="protein sequence ID" value="MEO3713114.1"/>
    <property type="molecule type" value="Genomic_DNA"/>
</dbReference>
<evidence type="ECO:0000313" key="8">
    <source>
        <dbReference type="EMBL" id="MEO3713114.1"/>
    </source>
</evidence>
<feature type="active site" description="Proton acceptor" evidence="6">
    <location>
        <position position="245"/>
    </location>
</feature>
<dbReference type="InterPro" id="IPR002641">
    <property type="entry name" value="PNPLA_dom"/>
</dbReference>
<name>A0ABV0GDT4_9BURK</name>
<keyword evidence="2 6" id="KW-0378">Hydrolase</keyword>
<dbReference type="PROSITE" id="PS51635">
    <property type="entry name" value="PNPLA"/>
    <property type="match status" value="1"/>
</dbReference>
<evidence type="ECO:0000256" key="6">
    <source>
        <dbReference type="PROSITE-ProRule" id="PRU01161"/>
    </source>
</evidence>
<evidence type="ECO:0000256" key="1">
    <source>
        <dbReference type="ARBA" id="ARBA00004370"/>
    </source>
</evidence>
<dbReference type="PANTHER" id="PTHR14226">
    <property type="entry name" value="NEUROPATHY TARGET ESTERASE/SWISS CHEESE D.MELANOGASTER"/>
    <property type="match status" value="1"/>
</dbReference>
<dbReference type="InterPro" id="IPR050301">
    <property type="entry name" value="NTE"/>
</dbReference>
<reference evidence="8 9" key="1">
    <citation type="submission" date="2024-05" db="EMBL/GenBank/DDBJ databases">
        <title>Roseateles sp. 2.12 16S ribosomal RNA gene Genome sequencing and assembly.</title>
        <authorList>
            <person name="Woo H."/>
        </authorList>
    </citation>
    <scope>NUCLEOTIDE SEQUENCE [LARGE SCALE GENOMIC DNA]</scope>
    <source>
        <strain evidence="8 9">2.12</strain>
    </source>
</reference>
<protein>
    <submittedName>
        <fullName evidence="8">Patatin-like phospholipase family protein</fullName>
    </submittedName>
</protein>